<dbReference type="AlphaFoldDB" id="A0A1H9TNF5"/>
<dbReference type="Proteomes" id="UP000199687">
    <property type="component" value="Unassembled WGS sequence"/>
</dbReference>
<proteinExistence type="predicted"/>
<evidence type="ECO:0008006" key="4">
    <source>
        <dbReference type="Google" id="ProtNLM"/>
    </source>
</evidence>
<reference evidence="2 3" key="1">
    <citation type="submission" date="2016-10" db="EMBL/GenBank/DDBJ databases">
        <authorList>
            <person name="de Groot N.N."/>
        </authorList>
    </citation>
    <scope>NUCLEOTIDE SEQUENCE [LARGE SCALE GENOMIC DNA]</scope>
    <source>
        <strain evidence="2 3">CGMCC 1.7727</strain>
    </source>
</reference>
<dbReference type="STRING" id="531814.SAMN04487944_11493"/>
<evidence type="ECO:0000313" key="2">
    <source>
        <dbReference type="EMBL" id="SER98685.1"/>
    </source>
</evidence>
<dbReference type="OrthoDB" id="2970657at2"/>
<feature type="transmembrane region" description="Helical" evidence="1">
    <location>
        <begin position="60"/>
        <end position="80"/>
    </location>
</feature>
<evidence type="ECO:0000256" key="1">
    <source>
        <dbReference type="SAM" id="Phobius"/>
    </source>
</evidence>
<name>A0A1H9TNF5_9BACI</name>
<keyword evidence="1" id="KW-1133">Transmembrane helix</keyword>
<feature type="transmembrane region" description="Helical" evidence="1">
    <location>
        <begin position="6"/>
        <end position="26"/>
    </location>
</feature>
<organism evidence="2 3">
    <name type="scientific">Gracilibacillus ureilyticus</name>
    <dbReference type="NCBI Taxonomy" id="531814"/>
    <lineage>
        <taxon>Bacteria</taxon>
        <taxon>Bacillati</taxon>
        <taxon>Bacillota</taxon>
        <taxon>Bacilli</taxon>
        <taxon>Bacillales</taxon>
        <taxon>Bacillaceae</taxon>
        <taxon>Gracilibacillus</taxon>
    </lineage>
</organism>
<protein>
    <recommendedName>
        <fullName evidence="4">YesK-like protein</fullName>
    </recommendedName>
</protein>
<keyword evidence="1" id="KW-0812">Transmembrane</keyword>
<accession>A0A1H9TNF5</accession>
<feature type="transmembrane region" description="Helical" evidence="1">
    <location>
        <begin position="31"/>
        <end position="48"/>
    </location>
</feature>
<dbReference type="EMBL" id="FOGL01000014">
    <property type="protein sequence ID" value="SER98685.1"/>
    <property type="molecule type" value="Genomic_DNA"/>
</dbReference>
<sequence length="85" mass="9585">MSFIIYVVLPWIFLCLFIIGGIYSLWRKLPYWWGFASCATGVVIYLIGNEIVGGYNGMSLSLIGALPFTIGLFILFFLFVGSKFQ</sequence>
<evidence type="ECO:0000313" key="3">
    <source>
        <dbReference type="Proteomes" id="UP000199687"/>
    </source>
</evidence>
<gene>
    <name evidence="2" type="ORF">SAMN04487944_11493</name>
</gene>
<dbReference type="RefSeq" id="WP_089742048.1">
    <property type="nucleotide sequence ID" value="NZ_FOGL01000014.1"/>
</dbReference>
<keyword evidence="1" id="KW-0472">Membrane</keyword>
<keyword evidence="3" id="KW-1185">Reference proteome</keyword>